<keyword evidence="6" id="KW-1185">Reference proteome</keyword>
<evidence type="ECO:0000313" key="4">
    <source>
        <dbReference type="EMBL" id="OAV87073.1"/>
    </source>
</evidence>
<dbReference type="OrthoDB" id="2507399at2759"/>
<dbReference type="PANTHER" id="PTHR34409">
    <property type="entry name" value="SET DOMAIN-CONTAINING PROTEIN"/>
    <property type="match status" value="1"/>
</dbReference>
<proteinExistence type="predicted"/>
<dbReference type="EMBL" id="ADAS02000605">
    <property type="protein sequence ID" value="OAV87073.1"/>
    <property type="molecule type" value="Genomic_DNA"/>
</dbReference>
<dbReference type="InterPro" id="IPR049203">
    <property type="entry name" value="DUF6818"/>
</dbReference>
<dbReference type="AlphaFoldDB" id="A0A180G5D8"/>
<dbReference type="PANTHER" id="PTHR34409:SF1">
    <property type="entry name" value="MYB-LIKE DOMAIN-CONTAINING PROTEIN"/>
    <property type="match status" value="1"/>
</dbReference>
<feature type="compositionally biased region" description="Polar residues" evidence="2">
    <location>
        <begin position="256"/>
        <end position="266"/>
    </location>
</feature>
<dbReference type="Pfam" id="PF20681">
    <property type="entry name" value="DUF6818"/>
    <property type="match status" value="1"/>
</dbReference>
<keyword evidence="1" id="KW-0175">Coiled coil</keyword>
<dbReference type="Proteomes" id="UP000005240">
    <property type="component" value="Unassembled WGS sequence"/>
</dbReference>
<reference evidence="5" key="4">
    <citation type="submission" date="2025-05" db="UniProtKB">
        <authorList>
            <consortium name="EnsemblFungi"/>
        </authorList>
    </citation>
    <scope>IDENTIFICATION</scope>
    <source>
        <strain evidence="5">isolate 1-1 / race 1 (BBBD)</strain>
    </source>
</reference>
<reference evidence="4" key="2">
    <citation type="submission" date="2016-05" db="EMBL/GenBank/DDBJ databases">
        <title>Comparative analysis highlights variable genome content of wheat rusts and divergence of the mating loci.</title>
        <authorList>
            <person name="Cuomo C.A."/>
            <person name="Bakkeren G."/>
            <person name="Szabo L."/>
            <person name="Khalil H."/>
            <person name="Joly D."/>
            <person name="Goldberg J."/>
            <person name="Young S."/>
            <person name="Zeng Q."/>
            <person name="Fellers J."/>
        </authorList>
    </citation>
    <scope>NUCLEOTIDE SEQUENCE [LARGE SCALE GENOMIC DNA]</scope>
    <source>
        <strain evidence="4">1-1 BBBD Race 1</strain>
    </source>
</reference>
<name>A0A180G5D8_PUCT1</name>
<accession>A0A180G5D8</accession>
<feature type="region of interest" description="Disordered" evidence="2">
    <location>
        <begin position="227"/>
        <end position="280"/>
    </location>
</feature>
<protein>
    <recommendedName>
        <fullName evidence="3">DUF6818 domain-containing protein</fullName>
    </recommendedName>
</protein>
<reference evidence="4" key="1">
    <citation type="submission" date="2009-11" db="EMBL/GenBank/DDBJ databases">
        <authorList>
            <consortium name="The Broad Institute Genome Sequencing Platform"/>
            <person name="Ward D."/>
            <person name="Feldgarden M."/>
            <person name="Earl A."/>
            <person name="Young S.K."/>
            <person name="Zeng Q."/>
            <person name="Koehrsen M."/>
            <person name="Alvarado L."/>
            <person name="Berlin A."/>
            <person name="Bochicchio J."/>
            <person name="Borenstein D."/>
            <person name="Chapman S.B."/>
            <person name="Chen Z."/>
            <person name="Engels R."/>
            <person name="Freedman E."/>
            <person name="Gellesch M."/>
            <person name="Goldberg J."/>
            <person name="Griggs A."/>
            <person name="Gujja S."/>
            <person name="Heilman E."/>
            <person name="Heiman D."/>
            <person name="Hepburn T."/>
            <person name="Howarth C."/>
            <person name="Jen D."/>
            <person name="Larson L."/>
            <person name="Lewis B."/>
            <person name="Mehta T."/>
            <person name="Park D."/>
            <person name="Pearson M."/>
            <person name="Roberts A."/>
            <person name="Saif S."/>
            <person name="Shea T."/>
            <person name="Shenoy N."/>
            <person name="Sisk P."/>
            <person name="Stolte C."/>
            <person name="Sykes S."/>
            <person name="Thomson T."/>
            <person name="Walk T."/>
            <person name="White J."/>
            <person name="Yandava C."/>
            <person name="Izard J."/>
            <person name="Baranova O.V."/>
            <person name="Blanton J.M."/>
            <person name="Tanner A.C."/>
            <person name="Dewhirst F.E."/>
            <person name="Haas B."/>
            <person name="Nusbaum C."/>
            <person name="Birren B."/>
        </authorList>
    </citation>
    <scope>NUCLEOTIDE SEQUENCE [LARGE SCALE GENOMIC DNA]</scope>
    <source>
        <strain evidence="4">1-1 BBBD Race 1</strain>
    </source>
</reference>
<evidence type="ECO:0000313" key="6">
    <source>
        <dbReference type="Proteomes" id="UP000005240"/>
    </source>
</evidence>
<gene>
    <name evidence="4" type="ORF">PTTG_29585</name>
</gene>
<feature type="region of interest" description="Disordered" evidence="2">
    <location>
        <begin position="1"/>
        <end position="54"/>
    </location>
</feature>
<evidence type="ECO:0000256" key="2">
    <source>
        <dbReference type="SAM" id="MobiDB-lite"/>
    </source>
</evidence>
<sequence>MTQIRSSQQTQQAAQMTQQTQEASQPIEVPATTQATNTQTAARRTGRQRGSQGYNGADCSALVDCIQRVLPLGSNNWDKVHDLYKKCVIKNGQLTCDPDPLKMKFKALVALKKPTGNPNCPVWIREAKQANVMIKERAHSLPLLMKIMTKMNGVGNPVPLSPGDPCLGSNMERTNELQGTLLSGWIATQSLQANPADIEGDTSDEAVQDIVNASQSAQYSAGGIPAASLLATPHPPDNTVSRNQTVARESRGPSATPASQSTNTAPPSGPTRCSREPQPQAGLQAALTSFFDPEACEARQCETSMSQFYPLQLQDTNLTISCLQAEANRLCKGINIWVVRLQDDLQQARKELADKTTKNQDLRHHIELMQLQMELQ</sequence>
<feature type="coiled-coil region" evidence="1">
    <location>
        <begin position="338"/>
        <end position="365"/>
    </location>
</feature>
<feature type="compositionally biased region" description="Polar residues" evidence="2">
    <location>
        <begin position="238"/>
        <end position="247"/>
    </location>
</feature>
<feature type="compositionally biased region" description="Low complexity" evidence="2">
    <location>
        <begin position="1"/>
        <end position="52"/>
    </location>
</feature>
<dbReference type="EnsemblFungi" id="PTTG_29585-t43_1">
    <property type="protein sequence ID" value="PTTG_29585-t43_1-p1"/>
    <property type="gene ID" value="PTTG_29585"/>
</dbReference>
<feature type="domain" description="DUF6818" evidence="3">
    <location>
        <begin position="71"/>
        <end position="138"/>
    </location>
</feature>
<evidence type="ECO:0000313" key="5">
    <source>
        <dbReference type="EnsemblFungi" id="PTTG_29585-t43_1-p1"/>
    </source>
</evidence>
<evidence type="ECO:0000256" key="1">
    <source>
        <dbReference type="SAM" id="Coils"/>
    </source>
</evidence>
<reference evidence="5 6" key="3">
    <citation type="journal article" date="2017" name="G3 (Bethesda)">
        <title>Comparative analysis highlights variable genome content of wheat rusts and divergence of the mating loci.</title>
        <authorList>
            <person name="Cuomo C.A."/>
            <person name="Bakkeren G."/>
            <person name="Khalil H.B."/>
            <person name="Panwar V."/>
            <person name="Joly D."/>
            <person name="Linning R."/>
            <person name="Sakthikumar S."/>
            <person name="Song X."/>
            <person name="Adiconis X."/>
            <person name="Fan L."/>
            <person name="Goldberg J.M."/>
            <person name="Levin J.Z."/>
            <person name="Young S."/>
            <person name="Zeng Q."/>
            <person name="Anikster Y."/>
            <person name="Bruce M."/>
            <person name="Wang M."/>
            <person name="Yin C."/>
            <person name="McCallum B."/>
            <person name="Szabo L.J."/>
            <person name="Hulbert S."/>
            <person name="Chen X."/>
            <person name="Fellers J.P."/>
        </authorList>
    </citation>
    <scope>NUCLEOTIDE SEQUENCE</scope>
    <source>
        <strain evidence="6">Isolate 1-1 / race 1 (BBBD)</strain>
        <strain evidence="5">isolate 1-1 / race 1 (BBBD)</strain>
    </source>
</reference>
<organism evidence="4">
    <name type="scientific">Puccinia triticina (isolate 1-1 / race 1 (BBBD))</name>
    <name type="common">Brown leaf rust fungus</name>
    <dbReference type="NCBI Taxonomy" id="630390"/>
    <lineage>
        <taxon>Eukaryota</taxon>
        <taxon>Fungi</taxon>
        <taxon>Dikarya</taxon>
        <taxon>Basidiomycota</taxon>
        <taxon>Pucciniomycotina</taxon>
        <taxon>Pucciniomycetes</taxon>
        <taxon>Pucciniales</taxon>
        <taxon>Pucciniaceae</taxon>
        <taxon>Puccinia</taxon>
    </lineage>
</organism>
<dbReference type="VEuPathDB" id="FungiDB:PTTG_29585"/>
<dbReference type="STRING" id="630390.A0A180G5D8"/>
<evidence type="ECO:0000259" key="3">
    <source>
        <dbReference type="Pfam" id="PF20681"/>
    </source>
</evidence>